<reference evidence="1 2" key="1">
    <citation type="submission" date="2019-02" db="EMBL/GenBank/DDBJ databases">
        <title>Draft genome sequence of Escherichia albertii strain Mex-12/320a, isolated from an infant with diarrhea, harboring virulence genes associated with diarrheagenic strains of enteropathogenic E. coli.</title>
        <authorList>
            <person name="Maldonado-Puga S."/>
            <person name="Meza-Segura M."/>
            <person name="Zaidi M.B."/>
            <person name="Estrada-Garcia T."/>
        </authorList>
    </citation>
    <scope>NUCLEOTIDE SEQUENCE [LARGE SCALE GENOMIC DNA]</scope>
    <source>
        <strain evidence="1 2">Mex-12/320a</strain>
    </source>
</reference>
<protein>
    <submittedName>
        <fullName evidence="1">Uncharacterized protein</fullName>
    </submittedName>
</protein>
<dbReference type="Proteomes" id="UP000292187">
    <property type="component" value="Unassembled WGS sequence"/>
</dbReference>
<evidence type="ECO:0000313" key="2">
    <source>
        <dbReference type="Proteomes" id="UP000292187"/>
    </source>
</evidence>
<comment type="caution">
    <text evidence="1">The sequence shown here is derived from an EMBL/GenBank/DDBJ whole genome shotgun (WGS) entry which is preliminary data.</text>
</comment>
<sequence>MERIIYELTKQVEDLRRENLKTKTAANFLLYSIVEVLDQQNDDEKFSEALRARLNSELSKISMGGTSVPKHAINELMQPPVRAVFGNDKPEPFLK</sequence>
<accession>A0A7Z7YIT3</accession>
<dbReference type="RefSeq" id="WP_059278986.1">
    <property type="nucleotide sequence ID" value="NZ_BBVN01000080.1"/>
</dbReference>
<proteinExistence type="predicted"/>
<evidence type="ECO:0000313" key="1">
    <source>
        <dbReference type="EMBL" id="TBR48390.1"/>
    </source>
</evidence>
<name>A0A7Z7YIT3_ESCAL</name>
<dbReference type="AlphaFoldDB" id="A0A7Z7YIT3"/>
<organism evidence="1 2">
    <name type="scientific">Escherichia albertii</name>
    <dbReference type="NCBI Taxonomy" id="208962"/>
    <lineage>
        <taxon>Bacteria</taxon>
        <taxon>Pseudomonadati</taxon>
        <taxon>Pseudomonadota</taxon>
        <taxon>Gammaproteobacteria</taxon>
        <taxon>Enterobacterales</taxon>
        <taxon>Enterobacteriaceae</taxon>
        <taxon>Escherichia</taxon>
    </lineage>
</organism>
<dbReference type="EMBL" id="SIZV01000043">
    <property type="protein sequence ID" value="TBR48390.1"/>
    <property type="molecule type" value="Genomic_DNA"/>
</dbReference>
<gene>
    <name evidence="1" type="ORF">EYS06_21655</name>
</gene>